<dbReference type="InParanoid" id="H2ANF6"/>
<evidence type="ECO:0000313" key="2">
    <source>
        <dbReference type="Proteomes" id="UP000005220"/>
    </source>
</evidence>
<sequence length="227" mass="25828">MVPVRYSSSLFPQNGIFKSLVYKSFSTKGRTPPQSLLLKQKNRVCKRDNDIHGITSTANPLAGALDDIAALFKPNMIDESEEIESRNAYRNMLERMIHSEKLGDTLKSTFILDEKKNVLNTEAVLSNFSKLDPIDRDMVQMAAKELYSKETSWKDLPTFIKQLQYYISYGPHGARNGQPFNELDLMKNSPKAELDSLSKLVLVLFFIICLSACIKRIEMKRANLSKI</sequence>
<dbReference type="RefSeq" id="XP_003955041.1">
    <property type="nucleotide sequence ID" value="XM_003954992.1"/>
</dbReference>
<dbReference type="eggNOG" id="ENOG502S4Y0">
    <property type="taxonomic scope" value="Eukaryota"/>
</dbReference>
<evidence type="ECO:0008006" key="3">
    <source>
        <dbReference type="Google" id="ProtNLM"/>
    </source>
</evidence>
<evidence type="ECO:0000313" key="1">
    <source>
        <dbReference type="EMBL" id="CCF55906.1"/>
    </source>
</evidence>
<dbReference type="KEGG" id="kaf:KAFR_0A04710"/>
<dbReference type="HOGENOM" id="CLU_1204939_0_0_1"/>
<organism evidence="1 2">
    <name type="scientific">Kazachstania africana (strain ATCC 22294 / BCRC 22015 / CBS 2517 / CECT 1963 / NBRC 1671 / NRRL Y-8276)</name>
    <name type="common">Yeast</name>
    <name type="synonym">Kluyveromyces africanus</name>
    <dbReference type="NCBI Taxonomy" id="1071382"/>
    <lineage>
        <taxon>Eukaryota</taxon>
        <taxon>Fungi</taxon>
        <taxon>Dikarya</taxon>
        <taxon>Ascomycota</taxon>
        <taxon>Saccharomycotina</taxon>
        <taxon>Saccharomycetes</taxon>
        <taxon>Saccharomycetales</taxon>
        <taxon>Saccharomycetaceae</taxon>
        <taxon>Kazachstania</taxon>
    </lineage>
</organism>
<dbReference type="AlphaFoldDB" id="H2ANF6"/>
<dbReference type="GeneID" id="13886126"/>
<name>H2ANF6_KAZAF</name>
<dbReference type="FunCoup" id="H2ANF6">
    <property type="interactions" value="22"/>
</dbReference>
<dbReference type="EMBL" id="HE650821">
    <property type="protein sequence ID" value="CCF55906.1"/>
    <property type="molecule type" value="Genomic_DNA"/>
</dbReference>
<accession>H2ANF6</accession>
<keyword evidence="2" id="KW-1185">Reference proteome</keyword>
<gene>
    <name evidence="1" type="primary">KAFR0A04710</name>
    <name evidence="1" type="ORF">KAFR_0A04710</name>
</gene>
<reference evidence="1 2" key="1">
    <citation type="journal article" date="2011" name="Proc. Natl. Acad. Sci. U.S.A.">
        <title>Evolutionary erosion of yeast sex chromosomes by mating-type switching accidents.</title>
        <authorList>
            <person name="Gordon J.L."/>
            <person name="Armisen D."/>
            <person name="Proux-Wera E."/>
            <person name="Oheigeartaigh S.S."/>
            <person name="Byrne K.P."/>
            <person name="Wolfe K.H."/>
        </authorList>
    </citation>
    <scope>NUCLEOTIDE SEQUENCE [LARGE SCALE GENOMIC DNA]</scope>
    <source>
        <strain evidence="2">ATCC 22294 / BCRC 22015 / CBS 2517 / CECT 1963 / NBRC 1671 / NRRL Y-8276</strain>
    </source>
</reference>
<dbReference type="OrthoDB" id="4069787at2759"/>
<protein>
    <recommendedName>
        <fullName evidence="3">Genetic interactor of prohibitin 7, mitochondrial</fullName>
    </recommendedName>
</protein>
<proteinExistence type="predicted"/>
<dbReference type="Proteomes" id="UP000005220">
    <property type="component" value="Chromosome 1"/>
</dbReference>